<comment type="caution">
    <text evidence="1">The sequence shown here is derived from an EMBL/GenBank/DDBJ whole genome shotgun (WGS) entry which is preliminary data.</text>
</comment>
<dbReference type="Proteomes" id="UP000663823">
    <property type="component" value="Unassembled WGS sequence"/>
</dbReference>
<gene>
    <name evidence="1" type="ORF">OTI717_LOCUS38823</name>
</gene>
<dbReference type="InterPro" id="IPR029058">
    <property type="entry name" value="AB_hydrolase_fold"/>
</dbReference>
<evidence type="ECO:0000313" key="2">
    <source>
        <dbReference type="Proteomes" id="UP000663823"/>
    </source>
</evidence>
<reference evidence="1" key="1">
    <citation type="submission" date="2021-02" db="EMBL/GenBank/DDBJ databases">
        <authorList>
            <person name="Nowell W R."/>
        </authorList>
    </citation>
    <scope>NUCLEOTIDE SEQUENCE</scope>
</reference>
<dbReference type="SUPFAM" id="SSF53474">
    <property type="entry name" value="alpha/beta-Hydrolases"/>
    <property type="match status" value="1"/>
</dbReference>
<proteinExistence type="predicted"/>
<protein>
    <recommendedName>
        <fullName evidence="3">AB hydrolase-1 domain-containing protein</fullName>
    </recommendedName>
</protein>
<dbReference type="Gene3D" id="3.40.50.1820">
    <property type="entry name" value="alpha/beta hydrolase"/>
    <property type="match status" value="1"/>
</dbReference>
<accession>A0A820BVX1</accession>
<organism evidence="1 2">
    <name type="scientific">Rotaria sordida</name>
    <dbReference type="NCBI Taxonomy" id="392033"/>
    <lineage>
        <taxon>Eukaryota</taxon>
        <taxon>Metazoa</taxon>
        <taxon>Spiralia</taxon>
        <taxon>Gnathifera</taxon>
        <taxon>Rotifera</taxon>
        <taxon>Eurotatoria</taxon>
        <taxon>Bdelloidea</taxon>
        <taxon>Philodinida</taxon>
        <taxon>Philodinidae</taxon>
        <taxon>Rotaria</taxon>
    </lineage>
</organism>
<evidence type="ECO:0000313" key="1">
    <source>
        <dbReference type="EMBL" id="CAF4207227.1"/>
    </source>
</evidence>
<dbReference type="EMBL" id="CAJOAX010022513">
    <property type="protein sequence ID" value="CAF4207227.1"/>
    <property type="molecule type" value="Genomic_DNA"/>
</dbReference>
<sequence length="90" mass="10466">MRYAIEELHFSVNNIVVFAWSIGGYSACWTAVHYQDIRGLILDAVFDDVLPLAQRQMPSFASKFVEKAIRYYLDLNNIQLLKLYNGPFYL</sequence>
<evidence type="ECO:0008006" key="3">
    <source>
        <dbReference type="Google" id="ProtNLM"/>
    </source>
</evidence>
<dbReference type="AlphaFoldDB" id="A0A820BVX1"/>
<feature type="non-terminal residue" evidence="1">
    <location>
        <position position="90"/>
    </location>
</feature>
<name>A0A820BVX1_9BILA</name>